<sequence length="177" mass="18727">MSYAAFAMNSWNQTKGGGDFNCDFSHTGVPQPVPVPALPAQGKKWCVTKAEATDAALQTFAMNSWNQTKGGGDFNCDFSHTGVPQPVPVPALPAQGKKWCVTKAEATDAALQTFAMNSWNQTKGGGDFNCDFSHTGVPQPVPVPALPAQGKKWCVTKAEATDAALQSNIDYTFAAKA</sequence>
<evidence type="ECO:0000313" key="1">
    <source>
        <dbReference type="EMBL" id="KAL3523815.1"/>
    </source>
</evidence>
<organism evidence="1 2">
    <name type="scientific">Cinchona calisaya</name>
    <dbReference type="NCBI Taxonomy" id="153742"/>
    <lineage>
        <taxon>Eukaryota</taxon>
        <taxon>Viridiplantae</taxon>
        <taxon>Streptophyta</taxon>
        <taxon>Embryophyta</taxon>
        <taxon>Tracheophyta</taxon>
        <taxon>Spermatophyta</taxon>
        <taxon>Magnoliopsida</taxon>
        <taxon>eudicotyledons</taxon>
        <taxon>Gunneridae</taxon>
        <taxon>Pentapetalae</taxon>
        <taxon>asterids</taxon>
        <taxon>lamiids</taxon>
        <taxon>Gentianales</taxon>
        <taxon>Rubiaceae</taxon>
        <taxon>Cinchonoideae</taxon>
        <taxon>Cinchoneae</taxon>
        <taxon>Cinchona</taxon>
    </lineage>
</organism>
<proteinExistence type="predicted"/>
<dbReference type="Proteomes" id="UP001630127">
    <property type="component" value="Unassembled WGS sequence"/>
</dbReference>
<reference evidence="1 2" key="1">
    <citation type="submission" date="2024-11" db="EMBL/GenBank/DDBJ databases">
        <title>A near-complete genome assembly of Cinchona calisaya.</title>
        <authorList>
            <person name="Lian D.C."/>
            <person name="Zhao X.W."/>
            <person name="Wei L."/>
        </authorList>
    </citation>
    <scope>NUCLEOTIDE SEQUENCE [LARGE SCALE GENOMIC DNA]</scope>
    <source>
        <tissue evidence="1">Nenye</tissue>
    </source>
</reference>
<comment type="caution">
    <text evidence="1">The sequence shown here is derived from an EMBL/GenBank/DDBJ whole genome shotgun (WGS) entry which is preliminary data.</text>
</comment>
<name>A0ABD2ZZZ4_9GENT</name>
<accession>A0ABD2ZZZ4</accession>
<keyword evidence="2" id="KW-1185">Reference proteome</keyword>
<dbReference type="AlphaFoldDB" id="A0ABD2ZZZ4"/>
<dbReference type="EMBL" id="JBJUIK010000007">
    <property type="protein sequence ID" value="KAL3523815.1"/>
    <property type="molecule type" value="Genomic_DNA"/>
</dbReference>
<evidence type="ECO:0000313" key="2">
    <source>
        <dbReference type="Proteomes" id="UP001630127"/>
    </source>
</evidence>
<protein>
    <submittedName>
        <fullName evidence="1">Uncharacterized protein</fullName>
    </submittedName>
</protein>
<gene>
    <name evidence="1" type="ORF">ACH5RR_016649</name>
</gene>